<gene>
    <name evidence="2" type="ORF">ANN_07926</name>
</gene>
<keyword evidence="3" id="KW-1185">Reference proteome</keyword>
<protein>
    <submittedName>
        <fullName evidence="2">Uncharacterized protein</fullName>
    </submittedName>
</protein>
<organism evidence="2 3">
    <name type="scientific">Periplaneta americana</name>
    <name type="common">American cockroach</name>
    <name type="synonym">Blatta americana</name>
    <dbReference type="NCBI Taxonomy" id="6978"/>
    <lineage>
        <taxon>Eukaryota</taxon>
        <taxon>Metazoa</taxon>
        <taxon>Ecdysozoa</taxon>
        <taxon>Arthropoda</taxon>
        <taxon>Hexapoda</taxon>
        <taxon>Insecta</taxon>
        <taxon>Pterygota</taxon>
        <taxon>Neoptera</taxon>
        <taxon>Polyneoptera</taxon>
        <taxon>Dictyoptera</taxon>
        <taxon>Blattodea</taxon>
        <taxon>Blattoidea</taxon>
        <taxon>Blattidae</taxon>
        <taxon>Blattinae</taxon>
        <taxon>Periplaneta</taxon>
    </lineage>
</organism>
<dbReference type="Gene3D" id="3.40.50.720">
    <property type="entry name" value="NAD(P)-binding Rossmann-like Domain"/>
    <property type="match status" value="1"/>
</dbReference>
<name>A0ABQ8SZZ3_PERAM</name>
<sequence>LPSSRVDLVVLQTCILAWALRRPAPEPETRACSFLLTGYEHIGHDRKNHCTVPLQGPGGYLPWSEDEEMKLLREAEIIIADNDLLGTQLYNLPAAKWVQGTWAGVEKIMQHYDVTKVCTLFNLNRVIIIGNITSIYCIAKIILES</sequence>
<comment type="caution">
    <text evidence="2">The sequence shown here is derived from an EMBL/GenBank/DDBJ whole genome shotgun (WGS) entry which is preliminary data.</text>
</comment>
<evidence type="ECO:0000313" key="3">
    <source>
        <dbReference type="Proteomes" id="UP001148838"/>
    </source>
</evidence>
<reference evidence="2 3" key="1">
    <citation type="journal article" date="2022" name="Allergy">
        <title>Genome assembly and annotation of Periplaneta americana reveal a comprehensive cockroach allergen profile.</title>
        <authorList>
            <person name="Wang L."/>
            <person name="Xiong Q."/>
            <person name="Saelim N."/>
            <person name="Wang L."/>
            <person name="Nong W."/>
            <person name="Wan A.T."/>
            <person name="Shi M."/>
            <person name="Liu X."/>
            <person name="Cao Q."/>
            <person name="Hui J.H.L."/>
            <person name="Sookrung N."/>
            <person name="Leung T.F."/>
            <person name="Tungtrongchitr A."/>
            <person name="Tsui S.K.W."/>
        </authorList>
    </citation>
    <scope>NUCLEOTIDE SEQUENCE [LARGE SCALE GENOMIC DNA]</scope>
    <source>
        <strain evidence="2">PWHHKU_190912</strain>
    </source>
</reference>
<accession>A0ABQ8SZZ3</accession>
<proteinExistence type="predicted"/>
<feature type="chain" id="PRO_5046970707" evidence="1">
    <location>
        <begin position="20"/>
        <end position="145"/>
    </location>
</feature>
<keyword evidence="1" id="KW-0732">Signal</keyword>
<evidence type="ECO:0000256" key="1">
    <source>
        <dbReference type="SAM" id="SignalP"/>
    </source>
</evidence>
<evidence type="ECO:0000313" key="2">
    <source>
        <dbReference type="EMBL" id="KAJ4439798.1"/>
    </source>
</evidence>
<feature type="signal peptide" evidence="1">
    <location>
        <begin position="1"/>
        <end position="19"/>
    </location>
</feature>
<dbReference type="EMBL" id="JAJSOF020000017">
    <property type="protein sequence ID" value="KAJ4439798.1"/>
    <property type="molecule type" value="Genomic_DNA"/>
</dbReference>
<feature type="non-terminal residue" evidence="2">
    <location>
        <position position="1"/>
    </location>
</feature>
<dbReference type="Proteomes" id="UP001148838">
    <property type="component" value="Unassembled WGS sequence"/>
</dbReference>